<sequence length="65" mass="6995">MMESSDRNSDRACSPPLALVLAFVHRFTATMAPVSGTMPLYTVPNAPFPMTREASKPRVAALSSL</sequence>
<reference evidence="1" key="1">
    <citation type="submission" date="2014-09" db="EMBL/GenBank/DDBJ databases">
        <authorList>
            <person name="Magalhaes I.L.F."/>
            <person name="Oliveira U."/>
            <person name="Santos F.R."/>
            <person name="Vidigal T.H.D.A."/>
            <person name="Brescovit A.D."/>
            <person name="Santos A.J."/>
        </authorList>
    </citation>
    <scope>NUCLEOTIDE SEQUENCE</scope>
    <source>
        <tissue evidence="1">Shoot tissue taken approximately 20 cm above the soil surface</tissue>
    </source>
</reference>
<protein>
    <submittedName>
        <fullName evidence="1">Uncharacterized protein</fullName>
    </submittedName>
</protein>
<organism evidence="1">
    <name type="scientific">Arundo donax</name>
    <name type="common">Giant reed</name>
    <name type="synonym">Donax arundinaceus</name>
    <dbReference type="NCBI Taxonomy" id="35708"/>
    <lineage>
        <taxon>Eukaryota</taxon>
        <taxon>Viridiplantae</taxon>
        <taxon>Streptophyta</taxon>
        <taxon>Embryophyta</taxon>
        <taxon>Tracheophyta</taxon>
        <taxon>Spermatophyta</taxon>
        <taxon>Magnoliopsida</taxon>
        <taxon>Liliopsida</taxon>
        <taxon>Poales</taxon>
        <taxon>Poaceae</taxon>
        <taxon>PACMAD clade</taxon>
        <taxon>Arundinoideae</taxon>
        <taxon>Arundineae</taxon>
        <taxon>Arundo</taxon>
    </lineage>
</organism>
<reference evidence="1" key="2">
    <citation type="journal article" date="2015" name="Data Brief">
        <title>Shoot transcriptome of the giant reed, Arundo donax.</title>
        <authorList>
            <person name="Barrero R.A."/>
            <person name="Guerrero F.D."/>
            <person name="Moolhuijzen P."/>
            <person name="Goolsby J.A."/>
            <person name="Tidwell J."/>
            <person name="Bellgard S.E."/>
            <person name="Bellgard M.I."/>
        </authorList>
    </citation>
    <scope>NUCLEOTIDE SEQUENCE</scope>
    <source>
        <tissue evidence="1">Shoot tissue taken approximately 20 cm above the soil surface</tissue>
    </source>
</reference>
<evidence type="ECO:0000313" key="1">
    <source>
        <dbReference type="EMBL" id="JAD84797.1"/>
    </source>
</evidence>
<accession>A0A0A9DLZ0</accession>
<name>A0A0A9DLZ0_ARUDO</name>
<dbReference type="EMBL" id="GBRH01213098">
    <property type="protein sequence ID" value="JAD84797.1"/>
    <property type="molecule type" value="Transcribed_RNA"/>
</dbReference>
<dbReference type="AlphaFoldDB" id="A0A0A9DLZ0"/>
<proteinExistence type="predicted"/>